<accession>A0A9P0ME20</accession>
<evidence type="ECO:0000313" key="2">
    <source>
        <dbReference type="Proteomes" id="UP001152888"/>
    </source>
</evidence>
<keyword evidence="2" id="KW-1185">Reference proteome</keyword>
<reference evidence="1" key="1">
    <citation type="submission" date="2022-03" db="EMBL/GenBank/DDBJ databases">
        <authorList>
            <person name="Sayadi A."/>
        </authorList>
    </citation>
    <scope>NUCLEOTIDE SEQUENCE</scope>
</reference>
<dbReference type="AlphaFoldDB" id="A0A9P0ME20"/>
<evidence type="ECO:0000313" key="1">
    <source>
        <dbReference type="EMBL" id="CAH2010631.1"/>
    </source>
</evidence>
<dbReference type="EMBL" id="CAKOFQ010007987">
    <property type="protein sequence ID" value="CAH2010631.1"/>
    <property type="molecule type" value="Genomic_DNA"/>
</dbReference>
<dbReference type="Proteomes" id="UP001152888">
    <property type="component" value="Unassembled WGS sequence"/>
</dbReference>
<gene>
    <name evidence="1" type="ORF">ACAOBT_LOCUS31653</name>
</gene>
<organism evidence="1 2">
    <name type="scientific">Acanthoscelides obtectus</name>
    <name type="common">Bean weevil</name>
    <name type="synonym">Bruchus obtectus</name>
    <dbReference type="NCBI Taxonomy" id="200917"/>
    <lineage>
        <taxon>Eukaryota</taxon>
        <taxon>Metazoa</taxon>
        <taxon>Ecdysozoa</taxon>
        <taxon>Arthropoda</taxon>
        <taxon>Hexapoda</taxon>
        <taxon>Insecta</taxon>
        <taxon>Pterygota</taxon>
        <taxon>Neoptera</taxon>
        <taxon>Endopterygota</taxon>
        <taxon>Coleoptera</taxon>
        <taxon>Polyphaga</taxon>
        <taxon>Cucujiformia</taxon>
        <taxon>Chrysomeloidea</taxon>
        <taxon>Chrysomelidae</taxon>
        <taxon>Bruchinae</taxon>
        <taxon>Bruchini</taxon>
        <taxon>Acanthoscelides</taxon>
    </lineage>
</organism>
<proteinExistence type="predicted"/>
<protein>
    <submittedName>
        <fullName evidence="1">Uncharacterized protein</fullName>
    </submittedName>
</protein>
<comment type="caution">
    <text evidence="1">The sequence shown here is derived from an EMBL/GenBank/DDBJ whole genome shotgun (WGS) entry which is preliminary data.</text>
</comment>
<sequence length="265" mass="29670">MAKILRNPPPNRHHQEPPLLSFIQNTSSLQPPREVKSVYGPVLNPEASVLTCSLSETEFSRCFDNVRYLKYALDYLRMEGTYLWVIRSTIFEDGFVIVNICDKHYHNGGTGHFKSNEHLARMGIEKNTIYLDAWKRMKHHSTSEVARTYLKSSSRSVSDDKVVNVVIRVRISSLESEDRSALPIQKFPFASFTCTNAVDNKICEFSARTLADVNPSVGDGNTACVCDDFEAGGGVVSFGVEPVTKRSDGVRWRFGSAAVASRRGR</sequence>
<name>A0A9P0ME20_ACAOB</name>